<dbReference type="InterPro" id="IPR002812">
    <property type="entry name" value="DHQS"/>
</dbReference>
<dbReference type="InterPro" id="IPR056179">
    <property type="entry name" value="DHQS_C"/>
</dbReference>
<feature type="domain" description="3-dehydroquinate synthase C-terminal" evidence="2">
    <location>
        <begin position="236"/>
        <end position="421"/>
    </location>
</feature>
<feature type="domain" description="3-dehydroquinate synthase N-terminal" evidence="1">
    <location>
        <begin position="69"/>
        <end position="221"/>
    </location>
</feature>
<dbReference type="AlphaFoldDB" id="A0A2I4E326"/>
<sequence>MLVLPFLKITIFELVGAPSERIFADEWNPCRSNSWAKHHSSNSKNFSSVAMRASYSSMKSSSGLYEKSKSVWIWTENKEVLTASVERGWNTFVFSSRHRQLAHEWSSIALISPLYVEEGEIFDSESKRVATIFEVSNPQELQQLQPAMGHAENVVIDLLDWQVIPAENIVAAFQGHQTKVFAISKNHSEAQVFLEALEHGLGGVILKVEDAEDVLQLKDYFDRRNEVNNLLSLTKATVIRVQVAGMGDRVCVDLCCLMRPGEGLLVGSFARGLFLVHSECLESNYIASRPFRVNAGPVHTYVAIPGGKTCYLSELKSGKEVIVVDQKGQQRTAIVGRVKIETRPLILVEAKRDSDDLDQHLYSILLQNAETVALVCPHQGNGLQKTAIPVTSLKVGDEVMLRVQGGARHTGIEIEEFIVEN</sequence>
<dbReference type="GeneID" id="108985822"/>
<dbReference type="Pfam" id="PF01959">
    <property type="entry name" value="DHQS"/>
    <property type="match status" value="1"/>
</dbReference>
<protein>
    <submittedName>
        <fullName evidence="4">3-dehydroquinate synthase homolog</fullName>
    </submittedName>
</protein>
<dbReference type="OrthoDB" id="3275at2759"/>
<evidence type="ECO:0000259" key="1">
    <source>
        <dbReference type="Pfam" id="PF01959"/>
    </source>
</evidence>
<evidence type="ECO:0000313" key="4">
    <source>
        <dbReference type="RefSeq" id="XP_018813800.2"/>
    </source>
</evidence>
<dbReference type="Pfam" id="PF26558">
    <property type="entry name" value="DHQS_2nd"/>
    <property type="match status" value="1"/>
</dbReference>
<dbReference type="PIRSF" id="PIRSF006655">
    <property type="entry name" value="DHQ_synth"/>
    <property type="match status" value="1"/>
</dbReference>
<dbReference type="Gramene" id="Jr01_00460_p1">
    <property type="protein sequence ID" value="cds.Jr01_00460_p1"/>
    <property type="gene ID" value="Jr01_00460"/>
</dbReference>
<keyword evidence="3" id="KW-1185">Reference proteome</keyword>
<dbReference type="KEGG" id="jre:108985822"/>
<dbReference type="GO" id="GO:0003856">
    <property type="term" value="F:3-dehydroquinate synthase activity"/>
    <property type="evidence" value="ECO:0007669"/>
    <property type="project" value="InterPro"/>
</dbReference>
<dbReference type="GO" id="GO:0009073">
    <property type="term" value="P:aromatic amino acid family biosynthetic process"/>
    <property type="evidence" value="ECO:0007669"/>
    <property type="project" value="InterPro"/>
</dbReference>
<dbReference type="InterPro" id="IPR030960">
    <property type="entry name" value="DHQS/DOIS_N"/>
</dbReference>
<accession>A0A2I4E326</accession>
<organism evidence="3 4">
    <name type="scientific">Juglans regia</name>
    <name type="common">English walnut</name>
    <dbReference type="NCBI Taxonomy" id="51240"/>
    <lineage>
        <taxon>Eukaryota</taxon>
        <taxon>Viridiplantae</taxon>
        <taxon>Streptophyta</taxon>
        <taxon>Embryophyta</taxon>
        <taxon>Tracheophyta</taxon>
        <taxon>Spermatophyta</taxon>
        <taxon>Magnoliopsida</taxon>
        <taxon>eudicotyledons</taxon>
        <taxon>Gunneridae</taxon>
        <taxon>Pentapetalae</taxon>
        <taxon>rosids</taxon>
        <taxon>fabids</taxon>
        <taxon>Fagales</taxon>
        <taxon>Juglandaceae</taxon>
        <taxon>Juglans</taxon>
    </lineage>
</organism>
<dbReference type="FunCoup" id="A0A2I4E326">
    <property type="interactions" value="291"/>
</dbReference>
<dbReference type="PANTHER" id="PTHR33563">
    <property type="match status" value="1"/>
</dbReference>
<dbReference type="PANTHER" id="PTHR33563:SF1">
    <property type="entry name" value="3-DEHYDROQUINATE SYNTHASE"/>
    <property type="match status" value="1"/>
</dbReference>
<evidence type="ECO:0000259" key="2">
    <source>
        <dbReference type="Pfam" id="PF26558"/>
    </source>
</evidence>
<proteinExistence type="predicted"/>
<evidence type="ECO:0000313" key="3">
    <source>
        <dbReference type="Proteomes" id="UP000235220"/>
    </source>
</evidence>
<gene>
    <name evidence="4" type="primary">LOC108985822</name>
</gene>
<dbReference type="STRING" id="51240.A0A2I4E326"/>
<reference evidence="4" key="1">
    <citation type="submission" date="2025-08" db="UniProtKB">
        <authorList>
            <consortium name="RefSeq"/>
        </authorList>
    </citation>
    <scope>IDENTIFICATION</scope>
    <source>
        <tissue evidence="4">Leaves</tissue>
    </source>
</reference>
<dbReference type="RefSeq" id="XP_018813800.2">
    <property type="nucleotide sequence ID" value="XM_018958255.2"/>
</dbReference>
<dbReference type="GO" id="GO:0016491">
    <property type="term" value="F:oxidoreductase activity"/>
    <property type="evidence" value="ECO:0007669"/>
    <property type="project" value="InterPro"/>
</dbReference>
<dbReference type="Proteomes" id="UP000235220">
    <property type="component" value="Chromosome 1"/>
</dbReference>
<name>A0A2I4E326_JUGRE</name>